<gene>
    <name evidence="1" type="ORF">FA95DRAFT_1684790</name>
</gene>
<organism evidence="1 2">
    <name type="scientific">Auriscalpium vulgare</name>
    <dbReference type="NCBI Taxonomy" id="40419"/>
    <lineage>
        <taxon>Eukaryota</taxon>
        <taxon>Fungi</taxon>
        <taxon>Dikarya</taxon>
        <taxon>Basidiomycota</taxon>
        <taxon>Agaricomycotina</taxon>
        <taxon>Agaricomycetes</taxon>
        <taxon>Russulales</taxon>
        <taxon>Auriscalpiaceae</taxon>
        <taxon>Auriscalpium</taxon>
    </lineage>
</organism>
<reference evidence="1" key="1">
    <citation type="submission" date="2021-02" db="EMBL/GenBank/DDBJ databases">
        <authorList>
            <consortium name="DOE Joint Genome Institute"/>
            <person name="Ahrendt S."/>
            <person name="Looney B.P."/>
            <person name="Miyauchi S."/>
            <person name="Morin E."/>
            <person name="Drula E."/>
            <person name="Courty P.E."/>
            <person name="Chicoki N."/>
            <person name="Fauchery L."/>
            <person name="Kohler A."/>
            <person name="Kuo A."/>
            <person name="Labutti K."/>
            <person name="Pangilinan J."/>
            <person name="Lipzen A."/>
            <person name="Riley R."/>
            <person name="Andreopoulos W."/>
            <person name="He G."/>
            <person name="Johnson J."/>
            <person name="Barry K.W."/>
            <person name="Grigoriev I.V."/>
            <person name="Nagy L."/>
            <person name="Hibbett D."/>
            <person name="Henrissat B."/>
            <person name="Matheny P.B."/>
            <person name="Labbe J."/>
            <person name="Martin F."/>
        </authorList>
    </citation>
    <scope>NUCLEOTIDE SEQUENCE</scope>
    <source>
        <strain evidence="1">FP105234-sp</strain>
    </source>
</reference>
<sequence>MHSSTVAVLLLALAAGQSAVAAPIQSTPVQARDAELDARTVHLFAPLIENLQNSVVGGLNPRDLQALDERGFFTSLVHLPEEAVAHIFGGHSDESSLPQPTAAQQGQASRRSLADLLSEGDLDDRSLVAGLNSRDLQALYERGLFGDIKKLGGKVIGHFFSGGSSDDNDGSSAPQPAAGQQGQATRRALAELLERELDERSFASALIPKLGKLLPHFIAPAAVAAGAGVAASIFGGSHSSPAPDAPAPTATAPVDAPTAVGGTAVPAERDVVEYLAQRDALEDYLANALSGRSVASDLIGKVEKFAATDIGQIATKIGGHIGSGIFSGIGSQQAAPPTVIVQAPAPAKSAAAPSATSAPAARDIVDHLIQRELNDRSLAGLFKHPIVEELGGSAVEGIVSKVFAGHGPKATPSVITVQAPPAAAAPAAANPAAAPPSRRQVLNGQGSVRSPRFLPAHFPVHDPTAVTTTATPSASALPFHPINHFPVHHPTIVSATATPSATLIDICSP</sequence>
<comment type="caution">
    <text evidence="1">The sequence shown here is derived from an EMBL/GenBank/DDBJ whole genome shotgun (WGS) entry which is preliminary data.</text>
</comment>
<evidence type="ECO:0000313" key="1">
    <source>
        <dbReference type="EMBL" id="KAI0037864.1"/>
    </source>
</evidence>
<dbReference type="EMBL" id="MU276683">
    <property type="protein sequence ID" value="KAI0037864.1"/>
    <property type="molecule type" value="Genomic_DNA"/>
</dbReference>
<reference evidence="1" key="2">
    <citation type="journal article" date="2022" name="New Phytol.">
        <title>Evolutionary transition to the ectomycorrhizal habit in the genomes of a hyperdiverse lineage of mushroom-forming fungi.</title>
        <authorList>
            <person name="Looney B."/>
            <person name="Miyauchi S."/>
            <person name="Morin E."/>
            <person name="Drula E."/>
            <person name="Courty P.E."/>
            <person name="Kohler A."/>
            <person name="Kuo A."/>
            <person name="LaButti K."/>
            <person name="Pangilinan J."/>
            <person name="Lipzen A."/>
            <person name="Riley R."/>
            <person name="Andreopoulos W."/>
            <person name="He G."/>
            <person name="Johnson J."/>
            <person name="Nolan M."/>
            <person name="Tritt A."/>
            <person name="Barry K.W."/>
            <person name="Grigoriev I.V."/>
            <person name="Nagy L.G."/>
            <person name="Hibbett D."/>
            <person name="Henrissat B."/>
            <person name="Matheny P.B."/>
            <person name="Labbe J."/>
            <person name="Martin F.M."/>
        </authorList>
    </citation>
    <scope>NUCLEOTIDE SEQUENCE</scope>
    <source>
        <strain evidence="1">FP105234-sp</strain>
    </source>
</reference>
<evidence type="ECO:0000313" key="2">
    <source>
        <dbReference type="Proteomes" id="UP000814033"/>
    </source>
</evidence>
<protein>
    <submittedName>
        <fullName evidence="1">Uncharacterized protein</fullName>
    </submittedName>
</protein>
<keyword evidence="2" id="KW-1185">Reference proteome</keyword>
<proteinExistence type="predicted"/>
<name>A0ACB8R184_9AGAM</name>
<feature type="non-terminal residue" evidence="1">
    <location>
        <position position="509"/>
    </location>
</feature>
<accession>A0ACB8R184</accession>
<dbReference type="Proteomes" id="UP000814033">
    <property type="component" value="Unassembled WGS sequence"/>
</dbReference>